<accession>K2S499</accession>
<dbReference type="VEuPathDB" id="FungiDB:MPH_02854"/>
<proteinExistence type="predicted"/>
<sequence>MSAQQQSLGEWVERVNHDIFYQQKEEVFNKAVNEDIDSGLVVRYSTKGRQILCQSLTLAAIRLNHSVYNYEQFKGGLVHIRNTGYMVLHSVSEVAKWDDSEKRGGVVAHMTEFTTKDNTTGKETRKTSLVVSAVKWIDGRRKITELTEVENE</sequence>
<dbReference type="EMBL" id="AHHD01000103">
    <property type="protein sequence ID" value="EKG19852.1"/>
    <property type="molecule type" value="Genomic_DNA"/>
</dbReference>
<reference evidence="1 2" key="1">
    <citation type="journal article" date="2012" name="BMC Genomics">
        <title>Tools to kill: Genome of one of the most destructive plant pathogenic fungi Macrophomina phaseolina.</title>
        <authorList>
            <person name="Islam M.S."/>
            <person name="Haque M.S."/>
            <person name="Islam M.M."/>
            <person name="Emdad E.M."/>
            <person name="Halim A."/>
            <person name="Hossen Q.M.M."/>
            <person name="Hossain M.Z."/>
            <person name="Ahmed B."/>
            <person name="Rahim S."/>
            <person name="Rahman M.S."/>
            <person name="Alam M.M."/>
            <person name="Hou S."/>
            <person name="Wan X."/>
            <person name="Saito J.A."/>
            <person name="Alam M."/>
        </authorList>
    </citation>
    <scope>NUCLEOTIDE SEQUENCE [LARGE SCALE GENOMIC DNA]</scope>
    <source>
        <strain evidence="1 2">MS6</strain>
    </source>
</reference>
<dbReference type="InParanoid" id="K2S499"/>
<dbReference type="Proteomes" id="UP000007129">
    <property type="component" value="Unassembled WGS sequence"/>
</dbReference>
<dbReference type="OrthoDB" id="4886853at2759"/>
<evidence type="ECO:0000313" key="2">
    <source>
        <dbReference type="Proteomes" id="UP000007129"/>
    </source>
</evidence>
<dbReference type="HOGENOM" id="CLU_133353_0_0_1"/>
<evidence type="ECO:0000313" key="1">
    <source>
        <dbReference type="EMBL" id="EKG19852.1"/>
    </source>
</evidence>
<organism evidence="1 2">
    <name type="scientific">Macrophomina phaseolina (strain MS6)</name>
    <name type="common">Charcoal rot fungus</name>
    <dbReference type="NCBI Taxonomy" id="1126212"/>
    <lineage>
        <taxon>Eukaryota</taxon>
        <taxon>Fungi</taxon>
        <taxon>Dikarya</taxon>
        <taxon>Ascomycota</taxon>
        <taxon>Pezizomycotina</taxon>
        <taxon>Dothideomycetes</taxon>
        <taxon>Dothideomycetes incertae sedis</taxon>
        <taxon>Botryosphaeriales</taxon>
        <taxon>Botryosphaeriaceae</taxon>
        <taxon>Macrophomina</taxon>
    </lineage>
</organism>
<name>K2S499_MACPH</name>
<dbReference type="AlphaFoldDB" id="K2S499"/>
<gene>
    <name evidence="1" type="ORF">MPH_02854</name>
</gene>
<comment type="caution">
    <text evidence="1">The sequence shown here is derived from an EMBL/GenBank/DDBJ whole genome shotgun (WGS) entry which is preliminary data.</text>
</comment>
<protein>
    <submittedName>
        <fullName evidence="1">Uncharacterized protein</fullName>
    </submittedName>
</protein>